<dbReference type="RefSeq" id="WP_187711613.1">
    <property type="nucleotide sequence ID" value="NZ_CP060820.1"/>
</dbReference>
<proteinExistence type="predicted"/>
<protein>
    <submittedName>
        <fullName evidence="2">Uncharacterized protein</fullName>
    </submittedName>
</protein>
<sequence length="89" mass="9473">MSAFDFSVVLVRFASFLMIVFGIMSFVFCVVAFLLIASTPPDTVFQLLKNSAWPSALMAPIDIAVGLIGLRASPRIARFLCKGSAASAA</sequence>
<keyword evidence="1" id="KW-1133">Transmembrane helix</keyword>
<evidence type="ECO:0000313" key="2">
    <source>
        <dbReference type="EMBL" id="QNP40170.1"/>
    </source>
</evidence>
<feature type="transmembrane region" description="Helical" evidence="1">
    <location>
        <begin position="9"/>
        <end position="37"/>
    </location>
</feature>
<dbReference type="Proteomes" id="UP000516018">
    <property type="component" value="Chromosome"/>
</dbReference>
<dbReference type="KEGG" id="lsx:H8B22_11820"/>
<keyword evidence="3" id="KW-1185">Reference proteome</keyword>
<gene>
    <name evidence="2" type="ORF">H8B22_11820</name>
</gene>
<reference evidence="2 3" key="1">
    <citation type="submission" date="2020-08" db="EMBL/GenBank/DDBJ databases">
        <title>Lysobacter sp. II4 sp. nov., isolated from soil.</title>
        <authorList>
            <person name="Woo C.Y."/>
            <person name="Kim J."/>
        </authorList>
    </citation>
    <scope>NUCLEOTIDE SEQUENCE [LARGE SCALE GENOMIC DNA]</scope>
    <source>
        <strain evidence="2 3">II4</strain>
    </source>
</reference>
<accession>A0A7H0FVV4</accession>
<dbReference type="EMBL" id="CP060820">
    <property type="protein sequence ID" value="QNP40170.1"/>
    <property type="molecule type" value="Genomic_DNA"/>
</dbReference>
<name>A0A7H0FVV4_9GAMM</name>
<keyword evidence="1" id="KW-0812">Transmembrane</keyword>
<evidence type="ECO:0000313" key="3">
    <source>
        <dbReference type="Proteomes" id="UP000516018"/>
    </source>
</evidence>
<organism evidence="2 3">
    <name type="scientific">Agrilutibacter terrestris</name>
    <dbReference type="NCBI Taxonomy" id="2865112"/>
    <lineage>
        <taxon>Bacteria</taxon>
        <taxon>Pseudomonadati</taxon>
        <taxon>Pseudomonadota</taxon>
        <taxon>Gammaproteobacteria</taxon>
        <taxon>Lysobacterales</taxon>
        <taxon>Lysobacteraceae</taxon>
        <taxon>Agrilutibacter</taxon>
    </lineage>
</organism>
<evidence type="ECO:0000256" key="1">
    <source>
        <dbReference type="SAM" id="Phobius"/>
    </source>
</evidence>
<dbReference type="AlphaFoldDB" id="A0A7H0FVV4"/>
<keyword evidence="1" id="KW-0472">Membrane</keyword>
<feature type="transmembrane region" description="Helical" evidence="1">
    <location>
        <begin position="52"/>
        <end position="70"/>
    </location>
</feature>